<dbReference type="InterPro" id="IPR023214">
    <property type="entry name" value="HAD_sf"/>
</dbReference>
<dbReference type="InterPro" id="IPR039653">
    <property type="entry name" value="Prenyltransferase"/>
</dbReference>
<dbReference type="Pfam" id="PF01040">
    <property type="entry name" value="UbiA"/>
    <property type="match status" value="1"/>
</dbReference>
<dbReference type="SUPFAM" id="SSF56784">
    <property type="entry name" value="HAD-like"/>
    <property type="match status" value="1"/>
</dbReference>
<accession>A0A317PR65</accession>
<keyword evidence="5 6" id="KW-0472">Membrane</keyword>
<name>A0A317PR65_9HYPH</name>
<keyword evidence="2" id="KW-1003">Cell membrane</keyword>
<sequence>MDARSDKQHFPLCVDLDGTLIAADSLWEGLAVLLIRQPWLICAAVLWAMRGKHVLKREVAARCGRTAEQWPYRPEVLERIAAERTAGRQVWLVTGAAASTAQDIAAHLGLFDRVLHSTDEINLTSDRKRDLLIRECGEGGFDYAGNSRDDIPLFDAARRTIMVAPDRSARRWPGRGSAELLAVRAVSLLAPFKAIRVHQWLKNLLLGVPLVLNHELDNLPHMLAVVVAFFSFSFLASAVYVINDIADLSNDRMHPRKRLRPLASGDVSILLAAAMTVALILASLGLASLLPPAFWGVMVVYGLVTTTYTLLLKRKLLVDVFTLAGLYTLRILAGAAATGVALSFWLLAFSIFFFLSLALVKRYVELSEQIVEEGSKLVGRGYLSSDRDMIGQAGIASAFSAALVLALYLDSAQISSMYTHPWLLWPLCPLILYMQIRIWVLASRSLMHDDPVVFIMRDWRSQLVMMAGVALVMAAAVQP</sequence>
<dbReference type="OrthoDB" id="9803632at2"/>
<dbReference type="InterPro" id="IPR044878">
    <property type="entry name" value="UbiA_sf"/>
</dbReference>
<feature type="transmembrane region" description="Helical" evidence="6">
    <location>
        <begin position="342"/>
        <end position="360"/>
    </location>
</feature>
<dbReference type="EMBL" id="QGTR01000001">
    <property type="protein sequence ID" value="PWW03968.1"/>
    <property type="molecule type" value="Genomic_DNA"/>
</dbReference>
<evidence type="ECO:0000313" key="7">
    <source>
        <dbReference type="EMBL" id="PWW03968.1"/>
    </source>
</evidence>
<reference evidence="7 8" key="1">
    <citation type="submission" date="2018-05" db="EMBL/GenBank/DDBJ databases">
        <title>Genomic Encyclopedia of Type Strains, Phase IV (KMG-IV): sequencing the most valuable type-strain genomes for metagenomic binning, comparative biology and taxonomic classification.</title>
        <authorList>
            <person name="Goeker M."/>
        </authorList>
    </citation>
    <scope>NUCLEOTIDE SEQUENCE [LARGE SCALE GENOMIC DNA]</scope>
    <source>
        <strain evidence="7 8">DSM 16791</strain>
    </source>
</reference>
<dbReference type="PANTHER" id="PTHR11048">
    <property type="entry name" value="PRENYLTRANSFERASES"/>
    <property type="match status" value="1"/>
</dbReference>
<evidence type="ECO:0000256" key="3">
    <source>
        <dbReference type="ARBA" id="ARBA00022692"/>
    </source>
</evidence>
<evidence type="ECO:0000256" key="1">
    <source>
        <dbReference type="ARBA" id="ARBA00004141"/>
    </source>
</evidence>
<dbReference type="PANTHER" id="PTHR11048:SF5">
    <property type="entry name" value="DECAPRENYL-PHOSPHATE PHOSPHORIBOSYLTRANSFERASE"/>
    <property type="match status" value="1"/>
</dbReference>
<feature type="transmembrane region" description="Helical" evidence="6">
    <location>
        <begin position="461"/>
        <end position="478"/>
    </location>
</feature>
<dbReference type="Pfam" id="PF12710">
    <property type="entry name" value="HAD"/>
    <property type="match status" value="1"/>
</dbReference>
<evidence type="ECO:0000256" key="2">
    <source>
        <dbReference type="ARBA" id="ARBA00022475"/>
    </source>
</evidence>
<dbReference type="Gene3D" id="1.10.357.140">
    <property type="entry name" value="UbiA prenyltransferase"/>
    <property type="match status" value="1"/>
</dbReference>
<dbReference type="Proteomes" id="UP000246352">
    <property type="component" value="Unassembled WGS sequence"/>
</dbReference>
<feature type="transmembrane region" description="Helical" evidence="6">
    <location>
        <begin position="221"/>
        <end position="242"/>
    </location>
</feature>
<feature type="transmembrane region" description="Helical" evidence="6">
    <location>
        <begin position="389"/>
        <end position="409"/>
    </location>
</feature>
<keyword evidence="7" id="KW-0808">Transferase</keyword>
<dbReference type="CDD" id="cd13963">
    <property type="entry name" value="PT_UbiA_2"/>
    <property type="match status" value="1"/>
</dbReference>
<protein>
    <submittedName>
        <fullName evidence="7">4-hydroxybenzoate polyprenyltransferase</fullName>
    </submittedName>
</protein>
<feature type="transmembrane region" description="Helical" evidence="6">
    <location>
        <begin position="421"/>
        <end position="440"/>
    </location>
</feature>
<organism evidence="7 8">
    <name type="scientific">Hoeflea marina</name>
    <dbReference type="NCBI Taxonomy" id="274592"/>
    <lineage>
        <taxon>Bacteria</taxon>
        <taxon>Pseudomonadati</taxon>
        <taxon>Pseudomonadota</taxon>
        <taxon>Alphaproteobacteria</taxon>
        <taxon>Hyphomicrobiales</taxon>
        <taxon>Rhizobiaceae</taxon>
        <taxon>Hoeflea</taxon>
    </lineage>
</organism>
<feature type="transmembrane region" description="Helical" evidence="6">
    <location>
        <begin position="293"/>
        <end position="311"/>
    </location>
</feature>
<comment type="caution">
    <text evidence="7">The sequence shown here is derived from an EMBL/GenBank/DDBJ whole genome shotgun (WGS) entry which is preliminary data.</text>
</comment>
<keyword evidence="4 6" id="KW-1133">Transmembrane helix</keyword>
<dbReference type="GO" id="GO:0005886">
    <property type="term" value="C:plasma membrane"/>
    <property type="evidence" value="ECO:0007669"/>
    <property type="project" value="TreeGrafter"/>
</dbReference>
<gene>
    <name evidence="7" type="ORF">DFR52_101657</name>
</gene>
<keyword evidence="3 6" id="KW-0812">Transmembrane</keyword>
<dbReference type="Gene3D" id="3.40.50.1000">
    <property type="entry name" value="HAD superfamily/HAD-like"/>
    <property type="match status" value="1"/>
</dbReference>
<dbReference type="NCBIfam" id="NF006088">
    <property type="entry name" value="PRK08238.1"/>
    <property type="match status" value="1"/>
</dbReference>
<evidence type="ECO:0000256" key="6">
    <source>
        <dbReference type="SAM" id="Phobius"/>
    </source>
</evidence>
<dbReference type="InterPro" id="IPR036412">
    <property type="entry name" value="HAD-like_sf"/>
</dbReference>
<evidence type="ECO:0000256" key="5">
    <source>
        <dbReference type="ARBA" id="ARBA00023136"/>
    </source>
</evidence>
<evidence type="ECO:0000256" key="4">
    <source>
        <dbReference type="ARBA" id="ARBA00022989"/>
    </source>
</evidence>
<proteinExistence type="predicted"/>
<dbReference type="RefSeq" id="WP_110030458.1">
    <property type="nucleotide sequence ID" value="NZ_QGTR01000001.1"/>
</dbReference>
<dbReference type="AlphaFoldDB" id="A0A317PR65"/>
<dbReference type="GO" id="GO:0009247">
    <property type="term" value="P:glycolipid biosynthetic process"/>
    <property type="evidence" value="ECO:0007669"/>
    <property type="project" value="TreeGrafter"/>
</dbReference>
<keyword evidence="8" id="KW-1185">Reference proteome</keyword>
<dbReference type="GO" id="GO:0016765">
    <property type="term" value="F:transferase activity, transferring alkyl or aryl (other than methyl) groups"/>
    <property type="evidence" value="ECO:0007669"/>
    <property type="project" value="InterPro"/>
</dbReference>
<feature type="transmembrane region" description="Helical" evidence="6">
    <location>
        <begin position="263"/>
        <end position="287"/>
    </location>
</feature>
<comment type="subcellular location">
    <subcellularLocation>
        <location evidence="1">Membrane</location>
        <topology evidence="1">Multi-pass membrane protein</topology>
    </subcellularLocation>
</comment>
<dbReference type="InterPro" id="IPR000537">
    <property type="entry name" value="UbiA_prenyltransferase"/>
</dbReference>
<evidence type="ECO:0000313" key="8">
    <source>
        <dbReference type="Proteomes" id="UP000246352"/>
    </source>
</evidence>